<name>A0ABQ5KZ58_9EUKA</name>
<feature type="non-terminal residue" evidence="1">
    <location>
        <position position="177"/>
    </location>
</feature>
<dbReference type="InterPro" id="IPR032675">
    <property type="entry name" value="LRR_dom_sf"/>
</dbReference>
<proteinExistence type="predicted"/>
<dbReference type="SUPFAM" id="SSF52058">
    <property type="entry name" value="L domain-like"/>
    <property type="match status" value="1"/>
</dbReference>
<evidence type="ECO:0000313" key="2">
    <source>
        <dbReference type="Proteomes" id="UP001057375"/>
    </source>
</evidence>
<feature type="non-terminal residue" evidence="1">
    <location>
        <position position="1"/>
    </location>
</feature>
<accession>A0ABQ5KZ58</accession>
<dbReference type="Gene3D" id="3.80.10.10">
    <property type="entry name" value="Ribonuclease Inhibitor"/>
    <property type="match status" value="1"/>
</dbReference>
<comment type="caution">
    <text evidence="1">The sequence shown here is derived from an EMBL/GenBank/DDBJ whole genome shotgun (WGS) entry which is preliminary data.</text>
</comment>
<organism evidence="1 2">
    <name type="scientific">Aduncisulcus paluster</name>
    <dbReference type="NCBI Taxonomy" id="2918883"/>
    <lineage>
        <taxon>Eukaryota</taxon>
        <taxon>Metamonada</taxon>
        <taxon>Carpediemonas-like organisms</taxon>
        <taxon>Aduncisulcus</taxon>
    </lineage>
</organism>
<keyword evidence="2" id="KW-1185">Reference proteome</keyword>
<gene>
    <name evidence="1" type="ORF">ADUPG1_003645</name>
</gene>
<dbReference type="Proteomes" id="UP001057375">
    <property type="component" value="Unassembled WGS sequence"/>
</dbReference>
<sequence length="177" mass="18556">MILSDDKVSGTSTTFSVASLKAIPQDTGNTIELACEDSNVSNVIGLEHILLTTLSLGENSIEDVSLLSTVSTMMHLDLNTNLISGSISFSGQNLSYINVSANVDLESVSLSATSSSLTTLYVTNTKIDNILTLALPGLMEHLSIGGQSSTSTSSLDDTNVLAVIESLTKLVELRISS</sequence>
<reference evidence="1" key="1">
    <citation type="submission" date="2022-03" db="EMBL/GenBank/DDBJ databases">
        <title>Draft genome sequence of Aduncisulcus paluster, a free-living microaerophilic Fornicata.</title>
        <authorList>
            <person name="Yuyama I."/>
            <person name="Kume K."/>
            <person name="Tamura T."/>
            <person name="Inagaki Y."/>
            <person name="Hashimoto T."/>
        </authorList>
    </citation>
    <scope>NUCLEOTIDE SEQUENCE</scope>
    <source>
        <strain evidence="1">NY0171</strain>
    </source>
</reference>
<dbReference type="EMBL" id="BQXS01005070">
    <property type="protein sequence ID" value="GKT37707.1"/>
    <property type="molecule type" value="Genomic_DNA"/>
</dbReference>
<evidence type="ECO:0000313" key="1">
    <source>
        <dbReference type="EMBL" id="GKT37707.1"/>
    </source>
</evidence>
<protein>
    <submittedName>
        <fullName evidence="1">Uncharacterized protein</fullName>
    </submittedName>
</protein>